<comment type="caution">
    <text evidence="11">The sequence shown here is derived from an EMBL/GenBank/DDBJ whole genome shotgun (WGS) entry which is preliminary data.</text>
</comment>
<dbReference type="PANTHER" id="PTHR31839">
    <property type="entry name" value="DEHYDRATION-RESPONSIVE ELEMENT-BINDING PROTEIN 1D"/>
    <property type="match status" value="1"/>
</dbReference>
<evidence type="ECO:0000256" key="9">
    <source>
        <dbReference type="SAM" id="MobiDB-lite"/>
    </source>
</evidence>
<dbReference type="OrthoDB" id="676764at2759"/>
<reference evidence="11 12" key="1">
    <citation type="submission" date="2020-09" db="EMBL/GenBank/DDBJ databases">
        <title>De no assembly of potato wild relative species, Solanum commersonii.</title>
        <authorList>
            <person name="Cho K."/>
        </authorList>
    </citation>
    <scope>NUCLEOTIDE SEQUENCE [LARGE SCALE GENOMIC DNA]</scope>
    <source>
        <strain evidence="11">LZ3.2</strain>
        <tissue evidence="11">Leaf</tissue>
    </source>
</reference>
<protein>
    <recommendedName>
        <fullName evidence="10">AP2/ERF domain-containing protein</fullName>
    </recommendedName>
</protein>
<evidence type="ECO:0000256" key="4">
    <source>
        <dbReference type="ARBA" id="ARBA00023125"/>
    </source>
</evidence>
<evidence type="ECO:0000256" key="2">
    <source>
        <dbReference type="ARBA" id="ARBA00022821"/>
    </source>
</evidence>
<feature type="region of interest" description="Disordered" evidence="9">
    <location>
        <begin position="523"/>
        <end position="549"/>
    </location>
</feature>
<keyword evidence="3" id="KW-0805">Transcription regulation</keyword>
<proteinExistence type="inferred from homology"/>
<comment type="subcellular location">
    <subcellularLocation>
        <location evidence="1">Nucleus</location>
    </subcellularLocation>
</comment>
<gene>
    <name evidence="11" type="ORF">H5410_016675</name>
</gene>
<dbReference type="PANTHER" id="PTHR31839:SF92">
    <property type="entry name" value="DEHYDRATION-RESPONSIVE ELEMENT-BINDING PROTEIN 1A-LIKE"/>
    <property type="match status" value="1"/>
</dbReference>
<evidence type="ECO:0000256" key="5">
    <source>
        <dbReference type="ARBA" id="ARBA00023159"/>
    </source>
</evidence>
<dbReference type="GO" id="GO:0003700">
    <property type="term" value="F:DNA-binding transcription factor activity"/>
    <property type="evidence" value="ECO:0007669"/>
    <property type="project" value="InterPro"/>
</dbReference>
<dbReference type="Proteomes" id="UP000824120">
    <property type="component" value="Chromosome 3"/>
</dbReference>
<feature type="region of interest" description="Disordered" evidence="9">
    <location>
        <begin position="143"/>
        <end position="165"/>
    </location>
</feature>
<feature type="region of interest" description="Disordered" evidence="9">
    <location>
        <begin position="1"/>
        <end position="53"/>
    </location>
</feature>
<evidence type="ECO:0000256" key="8">
    <source>
        <dbReference type="ARBA" id="ARBA00024343"/>
    </source>
</evidence>
<dbReference type="Pfam" id="PF00847">
    <property type="entry name" value="AP2"/>
    <property type="match status" value="3"/>
</dbReference>
<feature type="region of interest" description="Disordered" evidence="9">
    <location>
        <begin position="188"/>
        <end position="218"/>
    </location>
</feature>
<dbReference type="GO" id="GO:0003677">
    <property type="term" value="F:DNA binding"/>
    <property type="evidence" value="ECO:0007669"/>
    <property type="project" value="UniProtKB-KW"/>
</dbReference>
<dbReference type="GO" id="GO:0006952">
    <property type="term" value="P:defense response"/>
    <property type="evidence" value="ECO:0007669"/>
    <property type="project" value="UniProtKB-KW"/>
</dbReference>
<feature type="region of interest" description="Disordered" evidence="9">
    <location>
        <begin position="309"/>
        <end position="334"/>
    </location>
</feature>
<keyword evidence="6" id="KW-0804">Transcription</keyword>
<dbReference type="InterPro" id="IPR036955">
    <property type="entry name" value="AP2/ERF_dom_sf"/>
</dbReference>
<feature type="domain" description="AP2/ERF" evidence="10">
    <location>
        <begin position="435"/>
        <end position="492"/>
    </location>
</feature>
<feature type="domain" description="AP2/ERF" evidence="10">
    <location>
        <begin position="61"/>
        <end position="118"/>
    </location>
</feature>
<keyword evidence="5" id="KW-0010">Activator</keyword>
<evidence type="ECO:0000256" key="7">
    <source>
        <dbReference type="ARBA" id="ARBA00023242"/>
    </source>
</evidence>
<feature type="compositionally biased region" description="Polar residues" evidence="9">
    <location>
        <begin position="12"/>
        <end position="31"/>
    </location>
</feature>
<keyword evidence="4" id="KW-0238">DNA-binding</keyword>
<comment type="similarity">
    <text evidence="8">Belongs to the AP2/ERF transcription factor family. ERF subfamily.</text>
</comment>
<name>A0A9J5ZXP2_SOLCO</name>
<dbReference type="CDD" id="cd00018">
    <property type="entry name" value="AP2"/>
    <property type="match status" value="3"/>
</dbReference>
<keyword evidence="12" id="KW-1185">Reference proteome</keyword>
<dbReference type="SUPFAM" id="SSF54171">
    <property type="entry name" value="DNA-binding domain"/>
    <property type="match status" value="3"/>
</dbReference>
<evidence type="ECO:0000256" key="1">
    <source>
        <dbReference type="ARBA" id="ARBA00004123"/>
    </source>
</evidence>
<evidence type="ECO:0000259" key="10">
    <source>
        <dbReference type="PROSITE" id="PS51032"/>
    </source>
</evidence>
<keyword evidence="2" id="KW-0611">Plant defense</keyword>
<dbReference type="PRINTS" id="PR00367">
    <property type="entry name" value="ETHRSPELEMNT"/>
</dbReference>
<dbReference type="PROSITE" id="PS51032">
    <property type="entry name" value="AP2_ERF"/>
    <property type="match status" value="3"/>
</dbReference>
<evidence type="ECO:0000256" key="6">
    <source>
        <dbReference type="ARBA" id="ARBA00023163"/>
    </source>
</evidence>
<dbReference type="InterPro" id="IPR045277">
    <property type="entry name" value="DRE1A-I"/>
</dbReference>
<accession>A0A9J5ZXP2</accession>
<evidence type="ECO:0000256" key="3">
    <source>
        <dbReference type="ARBA" id="ARBA00023015"/>
    </source>
</evidence>
<dbReference type="SMART" id="SM00380">
    <property type="entry name" value="AP2"/>
    <property type="match status" value="3"/>
</dbReference>
<dbReference type="FunFam" id="3.30.730.10:FF:000001">
    <property type="entry name" value="Ethylene-responsive transcription factor 2"/>
    <property type="match status" value="3"/>
</dbReference>
<dbReference type="InterPro" id="IPR016177">
    <property type="entry name" value="DNA-bd_dom_sf"/>
</dbReference>
<dbReference type="InterPro" id="IPR001471">
    <property type="entry name" value="AP2/ERF_dom"/>
</dbReference>
<feature type="compositionally biased region" description="Polar residues" evidence="9">
    <location>
        <begin position="156"/>
        <end position="165"/>
    </location>
</feature>
<dbReference type="AlphaFoldDB" id="A0A9J5ZXP2"/>
<keyword evidence="7" id="KW-0539">Nucleus</keyword>
<dbReference type="EMBL" id="JACXVP010000003">
    <property type="protein sequence ID" value="KAG5616851.1"/>
    <property type="molecule type" value="Genomic_DNA"/>
</dbReference>
<dbReference type="Gene3D" id="3.30.730.10">
    <property type="entry name" value="AP2/ERF domain"/>
    <property type="match status" value="3"/>
</dbReference>
<evidence type="ECO:0000313" key="11">
    <source>
        <dbReference type="EMBL" id="KAG5616851.1"/>
    </source>
</evidence>
<organism evidence="11 12">
    <name type="scientific">Solanum commersonii</name>
    <name type="common">Commerson's wild potato</name>
    <name type="synonym">Commerson's nightshade</name>
    <dbReference type="NCBI Taxonomy" id="4109"/>
    <lineage>
        <taxon>Eukaryota</taxon>
        <taxon>Viridiplantae</taxon>
        <taxon>Streptophyta</taxon>
        <taxon>Embryophyta</taxon>
        <taxon>Tracheophyta</taxon>
        <taxon>Spermatophyta</taxon>
        <taxon>Magnoliopsida</taxon>
        <taxon>eudicotyledons</taxon>
        <taxon>Gunneridae</taxon>
        <taxon>Pentapetalae</taxon>
        <taxon>asterids</taxon>
        <taxon>lamiids</taxon>
        <taxon>Solanales</taxon>
        <taxon>Solanaceae</taxon>
        <taxon>Solanoideae</taxon>
        <taxon>Solaneae</taxon>
        <taxon>Solanum</taxon>
    </lineage>
</organism>
<dbReference type="GO" id="GO:0005634">
    <property type="term" value="C:nucleus"/>
    <property type="evidence" value="ECO:0007669"/>
    <property type="project" value="UniProtKB-SubCell"/>
</dbReference>
<feature type="domain" description="AP2/ERF" evidence="10">
    <location>
        <begin position="225"/>
        <end position="282"/>
    </location>
</feature>
<sequence length="648" mass="72223">MDIFRSYYSDPQLESSSSFSDTTTYNSPNRANHSDEEVILASNNPKKPAGRKKFRETRHPVYRGVRMRNSGKWVCEVREPNKKTRIWLGTFPTAEMAARAHDVAAIALRGRSACLNFADSAWRLPTPASSDTKDIQKAAAEAAKSFRPLKSEEESVVTTGDQTSTPDDMFFMDEEALFCMPDPLILTESSSSSSSSSSDHEIILASNNPKRPAGRKKFRETRHPIYRGIRMRNSGKWVCEVREPNKKSRIWLGTFPTAEMAARAHDVAALALRGRSACLNFADSTWRLPIPASSNSNDIQKAAAEAAEIFRSSSEESEEVSGESDNSTPETPENAFFMNDEVQESSFFMDEEALFFMPGLIANMAEGLMLPPPQCAEMGDHYPLAQLSSSSSISDNSNHYSPNNNFSDEEVINLASNNPKKPAGRKKFRETRHPVFRGIRMRNSGKWVCEVREPNKKSRIWLGTFPTAEMAARAHDVAALALRGRSACLNFADSVWRLPIPASSNSKDIQKAAAEAAEIFRPSSLEEESEEVSGECSNTTTPETPEKALSMNEEAQVNSFFMDEEALFYMPGLIANMAEGLMLPLPQCLEIGDYEESSLFMDEEALFYMPGLIANMVEGLMLPPPQCLDHYVELADVHTYMSLWNYSI</sequence>
<evidence type="ECO:0000313" key="12">
    <source>
        <dbReference type="Proteomes" id="UP000824120"/>
    </source>
</evidence>